<dbReference type="Pfam" id="PF13898">
    <property type="entry name" value="MINDY-3_4_CD"/>
    <property type="match status" value="2"/>
</dbReference>
<evidence type="ECO:0000259" key="3">
    <source>
        <dbReference type="SMART" id="SM01174"/>
    </source>
</evidence>
<dbReference type="InterPro" id="IPR025257">
    <property type="entry name" value="MINDY-3/4_CD"/>
</dbReference>
<comment type="similarity">
    <text evidence="1">Belongs to the MINDY deubiquitinase family. FAM188 subfamily.</text>
</comment>
<gene>
    <name evidence="4" type="ORF">CPOL0286_LOCUS17648</name>
</gene>
<feature type="domain" description="Deubiquitinating enzyme MINDY-3/4 conserved" evidence="3">
    <location>
        <begin position="2"/>
        <end position="225"/>
    </location>
</feature>
<dbReference type="AlphaFoldDB" id="A0A7S4JNG4"/>
<dbReference type="InterPro" id="IPR039785">
    <property type="entry name" value="MINY3/4"/>
</dbReference>
<dbReference type="PANTHER" id="PTHR12473">
    <property type="entry name" value="UBIQUITIN CARBOXYL-TERMINAL HYDROLASE MINDY-4-RELATED"/>
    <property type="match status" value="1"/>
</dbReference>
<reference evidence="4" key="1">
    <citation type="submission" date="2021-01" db="EMBL/GenBank/DDBJ databases">
        <authorList>
            <person name="Corre E."/>
            <person name="Pelletier E."/>
            <person name="Niang G."/>
            <person name="Scheremetjew M."/>
            <person name="Finn R."/>
            <person name="Kale V."/>
            <person name="Holt S."/>
            <person name="Cochrane G."/>
            <person name="Meng A."/>
            <person name="Brown T."/>
            <person name="Cohen L."/>
        </authorList>
    </citation>
    <scope>NUCLEOTIDE SEQUENCE</scope>
    <source>
        <strain evidence="4">UIO037</strain>
    </source>
</reference>
<keyword evidence="2" id="KW-0732">Signal</keyword>
<dbReference type="GO" id="GO:0006508">
    <property type="term" value="P:proteolysis"/>
    <property type="evidence" value="ECO:0007669"/>
    <property type="project" value="UniProtKB-KW"/>
</dbReference>
<dbReference type="EMBL" id="HBKO01038601">
    <property type="protein sequence ID" value="CAE2269037.1"/>
    <property type="molecule type" value="Transcribed_RNA"/>
</dbReference>
<proteinExistence type="inferred from homology"/>
<sequence length="230" mass="24720">MRPDGPGIILLLYSLVLTRGLAMVQRDADFPTPLIGTNGYCAQELVNLLLVGRAHSNVFDGEKTVGGDDGCGDGARLRGIPRKAPVGFLTLFERQGQAGHPLLVVGKNLKKPLAPVYVVQSESHYSCLWVEGPSPPDLSAADGEAAVGADDGEEEDEEEAAMEGGPDCAFDVSYFDQMAERDEAVRLTIRRRPPSVPVPECSTALPPLENVILTRWPGGEVDWNGEEIIL</sequence>
<evidence type="ECO:0000256" key="2">
    <source>
        <dbReference type="SAM" id="SignalP"/>
    </source>
</evidence>
<dbReference type="SMART" id="SM01174">
    <property type="entry name" value="DUF4205"/>
    <property type="match status" value="1"/>
</dbReference>
<accession>A0A7S4JNG4</accession>
<dbReference type="GO" id="GO:1990380">
    <property type="term" value="F:K48-linked deubiquitinase activity"/>
    <property type="evidence" value="ECO:0007669"/>
    <property type="project" value="InterPro"/>
</dbReference>
<dbReference type="GO" id="GO:0004843">
    <property type="term" value="F:cysteine-type deubiquitinase activity"/>
    <property type="evidence" value="ECO:0007669"/>
    <property type="project" value="UniProtKB-EC"/>
</dbReference>
<evidence type="ECO:0000313" key="4">
    <source>
        <dbReference type="EMBL" id="CAE2269037.1"/>
    </source>
</evidence>
<feature type="signal peptide" evidence="2">
    <location>
        <begin position="1"/>
        <end position="22"/>
    </location>
</feature>
<feature type="chain" id="PRO_5030604782" description="Deubiquitinating enzyme MINDY-3/4 conserved domain-containing protein" evidence="2">
    <location>
        <begin position="23"/>
        <end position="230"/>
    </location>
</feature>
<dbReference type="PANTHER" id="PTHR12473:SF8">
    <property type="entry name" value="UBIQUITIN CARBOXYL-TERMINAL HYDROLASE MINDY-4-RELATED"/>
    <property type="match status" value="1"/>
</dbReference>
<protein>
    <recommendedName>
        <fullName evidence="3">Deubiquitinating enzyme MINDY-3/4 conserved domain-containing protein</fullName>
    </recommendedName>
</protein>
<name>A0A7S4JNG4_9EUKA</name>
<organism evidence="4">
    <name type="scientific">Prymnesium polylepis</name>
    <dbReference type="NCBI Taxonomy" id="72548"/>
    <lineage>
        <taxon>Eukaryota</taxon>
        <taxon>Haptista</taxon>
        <taxon>Haptophyta</taxon>
        <taxon>Prymnesiophyceae</taxon>
        <taxon>Prymnesiales</taxon>
        <taxon>Prymnesiaceae</taxon>
        <taxon>Prymnesium</taxon>
    </lineage>
</organism>
<evidence type="ECO:0000256" key="1">
    <source>
        <dbReference type="ARBA" id="ARBA00011074"/>
    </source>
</evidence>
<dbReference type="GO" id="GO:0071108">
    <property type="term" value="P:protein K48-linked deubiquitination"/>
    <property type="evidence" value="ECO:0007669"/>
    <property type="project" value="InterPro"/>
</dbReference>